<keyword evidence="3" id="KW-0712">Selenocysteine</keyword>
<feature type="signal peptide" evidence="6">
    <location>
        <begin position="1"/>
        <end position="21"/>
    </location>
</feature>
<dbReference type="Gene3D" id="3.40.30.10">
    <property type="entry name" value="Glutaredoxin"/>
    <property type="match status" value="1"/>
</dbReference>
<organism evidence="7">
    <name type="scientific">Hyalella azteca</name>
    <name type="common">Amphipod</name>
    <dbReference type="NCBI Taxonomy" id="294128"/>
    <lineage>
        <taxon>Eukaryota</taxon>
        <taxon>Metazoa</taxon>
        <taxon>Ecdysozoa</taxon>
        <taxon>Arthropoda</taxon>
        <taxon>Crustacea</taxon>
        <taxon>Multicrustacea</taxon>
        <taxon>Malacostraca</taxon>
        <taxon>Eumalacostraca</taxon>
        <taxon>Peracarida</taxon>
        <taxon>Amphipoda</taxon>
        <taxon>Senticaudata</taxon>
        <taxon>Talitrida</taxon>
        <taxon>Talitroidea</taxon>
        <taxon>Hyalellidae</taxon>
        <taxon>Hyalella</taxon>
    </lineage>
</organism>
<dbReference type="InterPro" id="IPR029760">
    <property type="entry name" value="GPX_CS"/>
</dbReference>
<dbReference type="Pfam" id="PF00255">
    <property type="entry name" value="GSHPx"/>
    <property type="match status" value="1"/>
</dbReference>
<reference evidence="7" key="2">
    <citation type="journal article" date="2018" name="Environ. Sci. Technol.">
        <title>The Toxicogenome of Hyalella azteca: A Model for Sediment Ecotoxicology and Evolutionary Toxicology.</title>
        <authorList>
            <person name="Poynton H.C."/>
            <person name="Hasenbein S."/>
            <person name="Benoit J.B."/>
            <person name="Sepulveda M.S."/>
            <person name="Poelchau M.F."/>
            <person name="Hughes D.S.T."/>
            <person name="Murali S.C."/>
            <person name="Chen S."/>
            <person name="Glastad K.M."/>
            <person name="Goodisman M.A.D."/>
            <person name="Werren J.H."/>
            <person name="Vineis J.H."/>
            <person name="Bowen J.L."/>
            <person name="Friedrich M."/>
            <person name="Jones J."/>
            <person name="Robertson H.M."/>
            <person name="Feyereisen R."/>
            <person name="Mechler-Hickson A."/>
            <person name="Mathers N."/>
            <person name="Lee C.E."/>
            <person name="Colbourne J.K."/>
            <person name="Biales A."/>
            <person name="Johnston J.S."/>
            <person name="Wellborn G.A."/>
            <person name="Rosendale A.J."/>
            <person name="Cridge A.G."/>
            <person name="Munoz-Torres M.C."/>
            <person name="Bain P.A."/>
            <person name="Manny A.R."/>
            <person name="Major K.M."/>
            <person name="Lambert F.N."/>
            <person name="Vulpe C.D."/>
            <person name="Tuck P."/>
            <person name="Blalock B.J."/>
            <person name="Lin Y.Y."/>
            <person name="Smith M.E."/>
            <person name="Ochoa-Acuna H."/>
            <person name="Chen M.M."/>
            <person name="Childers C.P."/>
            <person name="Qu J."/>
            <person name="Dugan S."/>
            <person name="Lee S.L."/>
            <person name="Chao H."/>
            <person name="Dinh H."/>
            <person name="Han Y."/>
            <person name="Doddapaneni H."/>
            <person name="Worley K.C."/>
            <person name="Muzny D.M."/>
            <person name="Gibbs R.A."/>
            <person name="Richards S."/>
        </authorList>
    </citation>
    <scope>NUCLEOTIDE SEQUENCE</scope>
    <source>
        <strain evidence="7">HAZT.00-mixed</strain>
        <tissue evidence="7">Whole organism</tissue>
    </source>
</reference>
<gene>
    <name evidence="7" type="primary">GPx</name>
    <name evidence="7" type="ORF">HAZT_HAZT008638</name>
</gene>
<dbReference type="InterPro" id="IPR000889">
    <property type="entry name" value="Glutathione_peroxidase"/>
</dbReference>
<comment type="similarity">
    <text evidence="1 5">Belongs to the glutathione peroxidase family.</text>
</comment>
<dbReference type="GO" id="GO:0004601">
    <property type="term" value="F:peroxidase activity"/>
    <property type="evidence" value="ECO:0007669"/>
    <property type="project" value="UniProtKB-KW"/>
</dbReference>
<keyword evidence="4 5" id="KW-0560">Oxidoreductase</keyword>
<evidence type="ECO:0000256" key="3">
    <source>
        <dbReference type="ARBA" id="ARBA00022933"/>
    </source>
</evidence>
<reference evidence="7" key="1">
    <citation type="submission" date="2014-08" db="EMBL/GenBank/DDBJ databases">
        <authorList>
            <person name="Murali S."/>
            <person name="Richards S."/>
            <person name="Bandaranaike D."/>
            <person name="Bellair M."/>
            <person name="Blankenburg K."/>
            <person name="Chao H."/>
            <person name="Dinh H."/>
            <person name="Doddapaneni H."/>
            <person name="Dugan-Rocha S."/>
            <person name="Elkadiri S."/>
            <person name="Gnanaolivu R."/>
            <person name="Hughes D."/>
            <person name="Lee S."/>
            <person name="Li M."/>
            <person name="Ming W."/>
            <person name="Munidasa M."/>
            <person name="Muniz J."/>
            <person name="Nguyen L."/>
            <person name="Osuji N."/>
            <person name="Pu L.-L."/>
            <person name="Puazo M."/>
            <person name="Skinner E."/>
            <person name="Qu C."/>
            <person name="Quiroz J."/>
            <person name="Raj R."/>
            <person name="Weissenberger G."/>
            <person name="Xin Y."/>
            <person name="Zou X."/>
            <person name="Han Y."/>
            <person name="Worley K."/>
            <person name="Muzny D."/>
            <person name="Gibbs R."/>
        </authorList>
    </citation>
    <scope>NUCLEOTIDE SEQUENCE</scope>
    <source>
        <strain evidence="7">HAZT.00-mixed</strain>
        <tissue evidence="7">Whole organism</tissue>
    </source>
</reference>
<evidence type="ECO:0000256" key="4">
    <source>
        <dbReference type="ARBA" id="ARBA00023002"/>
    </source>
</evidence>
<evidence type="ECO:0000256" key="2">
    <source>
        <dbReference type="ARBA" id="ARBA00022559"/>
    </source>
</evidence>
<evidence type="ECO:0000256" key="6">
    <source>
        <dbReference type="SAM" id="SignalP"/>
    </source>
</evidence>
<dbReference type="PROSITE" id="PS00763">
    <property type="entry name" value="GLUTATHIONE_PEROXID_2"/>
    <property type="match status" value="1"/>
</dbReference>
<reference evidence="7" key="3">
    <citation type="submission" date="2019-06" db="EMBL/GenBank/DDBJ databases">
        <authorList>
            <person name="Poynton C."/>
            <person name="Hasenbein S."/>
            <person name="Benoit J.B."/>
            <person name="Sepulveda M.S."/>
            <person name="Poelchau M.F."/>
            <person name="Murali S.C."/>
            <person name="Chen S."/>
            <person name="Glastad K.M."/>
            <person name="Werren J.H."/>
            <person name="Vineis J.H."/>
            <person name="Bowen J.L."/>
            <person name="Friedrich M."/>
            <person name="Jones J."/>
            <person name="Robertson H.M."/>
            <person name="Feyereisen R."/>
            <person name="Mechler-Hickson A."/>
            <person name="Mathers N."/>
            <person name="Lee C.E."/>
            <person name="Colbourne J.K."/>
            <person name="Biales A."/>
            <person name="Johnston J.S."/>
            <person name="Wellborn G.A."/>
            <person name="Rosendale A.J."/>
            <person name="Cridge A.G."/>
            <person name="Munoz-Torres M.C."/>
            <person name="Bain P.A."/>
            <person name="Manny A.R."/>
            <person name="Major K.M."/>
            <person name="Lambert F.N."/>
            <person name="Vulpe C.D."/>
            <person name="Tuck P."/>
            <person name="Blalock B.J."/>
            <person name="Lin Y.-Y."/>
            <person name="Smith M.E."/>
            <person name="Ochoa-Acuna H."/>
            <person name="Chen M.-J.M."/>
            <person name="Childers C.P."/>
            <person name="Qu J."/>
            <person name="Dugan S."/>
            <person name="Lee S.L."/>
            <person name="Chao H."/>
            <person name="Dinh H."/>
            <person name="Han Y."/>
            <person name="Doddapaneni H."/>
            <person name="Worley K.C."/>
            <person name="Muzny D.M."/>
            <person name="Gibbs R.A."/>
            <person name="Richards S."/>
        </authorList>
    </citation>
    <scope>NUCLEOTIDE SEQUENCE</scope>
    <source>
        <strain evidence="7">HAZT.00-mixed</strain>
        <tissue evidence="7">Whole organism</tissue>
    </source>
</reference>
<dbReference type="SUPFAM" id="SSF52833">
    <property type="entry name" value="Thioredoxin-like"/>
    <property type="match status" value="1"/>
</dbReference>
<dbReference type="CDD" id="cd00340">
    <property type="entry name" value="GSH_Peroxidase"/>
    <property type="match status" value="1"/>
</dbReference>
<name>A0A6A0H142_HYAAZ</name>
<feature type="non-terminal residue" evidence="7">
    <location>
        <position position="124"/>
    </location>
</feature>
<dbReference type="PANTHER" id="PTHR11592:SF134">
    <property type="entry name" value="PHOSPHOLIPID HYDROPEROXIDE GLUTATHIONE PEROXIDASE"/>
    <property type="match status" value="1"/>
</dbReference>
<keyword evidence="2 5" id="KW-0575">Peroxidase</keyword>
<proteinExistence type="inferred from homology"/>
<protein>
    <recommendedName>
        <fullName evidence="5">Glutathione peroxidase</fullName>
    </recommendedName>
</protein>
<dbReference type="AlphaFoldDB" id="A0A6A0H142"/>
<dbReference type="InterPro" id="IPR036249">
    <property type="entry name" value="Thioredoxin-like_sf"/>
</dbReference>
<comment type="caution">
    <text evidence="7">The sequence shown here is derived from an EMBL/GenBank/DDBJ whole genome shotgun (WGS) entry which is preliminary data.</text>
</comment>
<keyword evidence="6" id="KW-0732">Signal</keyword>
<dbReference type="Proteomes" id="UP000711488">
    <property type="component" value="Unassembled WGS sequence"/>
</dbReference>
<dbReference type="PRINTS" id="PR01011">
    <property type="entry name" value="GLUTPROXDASE"/>
</dbReference>
<dbReference type="EMBL" id="JQDR03009365">
    <property type="protein sequence ID" value="KAA0195784.1"/>
    <property type="molecule type" value="Genomic_DNA"/>
</dbReference>
<dbReference type="PROSITE" id="PS51355">
    <property type="entry name" value="GLUTATHIONE_PEROXID_3"/>
    <property type="match status" value="1"/>
</dbReference>
<evidence type="ECO:0000256" key="1">
    <source>
        <dbReference type="ARBA" id="ARBA00006926"/>
    </source>
</evidence>
<evidence type="ECO:0000313" key="7">
    <source>
        <dbReference type="EMBL" id="KAA0195784.1"/>
    </source>
</evidence>
<dbReference type="PANTHER" id="PTHR11592">
    <property type="entry name" value="GLUTATHIONE PEROXIDASE"/>
    <property type="match status" value="1"/>
</dbReference>
<dbReference type="OrthoDB" id="446890at2759"/>
<feature type="chain" id="PRO_5025589376" description="Glutathione peroxidase" evidence="6">
    <location>
        <begin position="22"/>
        <end position="124"/>
    </location>
</feature>
<evidence type="ECO:0000256" key="5">
    <source>
        <dbReference type="RuleBase" id="RU000499"/>
    </source>
</evidence>
<accession>A0A6A0H142</accession>
<dbReference type="GO" id="GO:0006979">
    <property type="term" value="P:response to oxidative stress"/>
    <property type="evidence" value="ECO:0007669"/>
    <property type="project" value="InterPro"/>
</dbReference>
<dbReference type="PIRSF" id="PIRSF000303">
    <property type="entry name" value="Glutathion_perox"/>
    <property type="match status" value="1"/>
</dbReference>
<sequence length="124" mass="13896">MMIACRGKVVLVVNVASNILAFPCNQFGNQEPGTPQEIKEFVKQYNVQFDVFAKVKVNGDDADPLWKFLKKKQGGLLGDFIKWNFTKFVVDKNGVPVSRHSPKTNPIVSTGVMVCHPWRADSLM</sequence>